<proteinExistence type="predicted"/>
<dbReference type="InterPro" id="IPR013397">
    <property type="entry name" value="CRISPR-assoc_prot_Csy1"/>
</dbReference>
<organism evidence="1 2">
    <name type="scientific">Alishewanella tabrizica</name>
    <dbReference type="NCBI Taxonomy" id="671278"/>
    <lineage>
        <taxon>Bacteria</taxon>
        <taxon>Pseudomonadati</taxon>
        <taxon>Pseudomonadota</taxon>
        <taxon>Gammaproteobacteria</taxon>
        <taxon>Alteromonadales</taxon>
        <taxon>Alteromonadaceae</taxon>
        <taxon>Alishewanella</taxon>
    </lineage>
</organism>
<keyword evidence="2" id="KW-1185">Reference proteome</keyword>
<dbReference type="EMBL" id="BMYR01000002">
    <property type="protein sequence ID" value="GGW53422.1"/>
    <property type="molecule type" value="Genomic_DNA"/>
</dbReference>
<dbReference type="RefSeq" id="WP_189480556.1">
    <property type="nucleotide sequence ID" value="NZ_BMYR01000002.1"/>
</dbReference>
<dbReference type="Proteomes" id="UP000634667">
    <property type="component" value="Unassembled WGS sequence"/>
</dbReference>
<evidence type="ECO:0000313" key="1">
    <source>
        <dbReference type="EMBL" id="GGW53422.1"/>
    </source>
</evidence>
<dbReference type="Pfam" id="PF09611">
    <property type="entry name" value="Cas_Csy1"/>
    <property type="match status" value="1"/>
</dbReference>
<protein>
    <submittedName>
        <fullName evidence="1">Type I-F CRISPR-associated protein Csy1</fullName>
    </submittedName>
</protein>
<name>A0ABQ2WHJ9_9ALTE</name>
<comment type="caution">
    <text evidence="1">The sequence shown here is derived from an EMBL/GenBank/DDBJ whole genome shotgun (WGS) entry which is preliminary data.</text>
</comment>
<dbReference type="NCBIfam" id="TIGR02564">
    <property type="entry name" value="cas_Csy1"/>
    <property type="match status" value="1"/>
</dbReference>
<evidence type="ECO:0000313" key="2">
    <source>
        <dbReference type="Proteomes" id="UP000634667"/>
    </source>
</evidence>
<gene>
    <name evidence="1" type="ORF">GCM10008111_07060</name>
</gene>
<reference evidence="2" key="1">
    <citation type="journal article" date="2019" name="Int. J. Syst. Evol. Microbiol.">
        <title>The Global Catalogue of Microorganisms (GCM) 10K type strain sequencing project: providing services to taxonomists for standard genome sequencing and annotation.</title>
        <authorList>
            <consortium name="The Broad Institute Genomics Platform"/>
            <consortium name="The Broad Institute Genome Sequencing Center for Infectious Disease"/>
            <person name="Wu L."/>
            <person name="Ma J."/>
        </authorList>
    </citation>
    <scope>NUCLEOTIDE SEQUENCE [LARGE SCALE GENOMIC DNA]</scope>
    <source>
        <strain evidence="2">KCTC 23723</strain>
    </source>
</reference>
<sequence length="456" mass="51177">MQYEGLAAVIADYIDQRRLQKLEPIEKALEKALKGVDDDVKQAQINTEFSPQILQINQQFDVRHWLDDAAKRAKQISLVTHALKFTHGDAKGSSVLSLEYMEDADYLVTASLANLAIDAVGNAAALDVAKLLQLEFEGQSLAQALTDGDFSALAVFSEDHMQLTEWVEGFKLALADKALSSHTLAKQLYFPTADGQYHLLSPVFASSLAHQFNSKITAVRYGDEPKAIREARRAGKYHDKPDIRFLDTAIQSFGGSKPQNISQLNSQRGGKTNLLNCAPPSWQSTLKPPLNDRSIFSGREFNRRVWRDLQELQRYLLSIKGRDSTLEIRRNIAAYVNDLIDGLLNYAAEVQGLSEYAGWSLQNCELKLAEQLWLDVWCEDLLFQQKRANHNWQQDICLAFAGWLNSKLNKALKNDGLVFGTVQYQHWAKLLSPRLRDYELGTMVFSAATAQAEAAV</sequence>
<accession>A0ABQ2WHJ9</accession>